<comment type="caution">
    <text evidence="2">The sequence shown here is derived from an EMBL/GenBank/DDBJ whole genome shotgun (WGS) entry which is preliminary data.</text>
</comment>
<evidence type="ECO:0000313" key="2">
    <source>
        <dbReference type="EMBL" id="KAJ4450508.1"/>
    </source>
</evidence>
<organism evidence="2 3">
    <name type="scientific">Periplaneta americana</name>
    <name type="common">American cockroach</name>
    <name type="synonym">Blatta americana</name>
    <dbReference type="NCBI Taxonomy" id="6978"/>
    <lineage>
        <taxon>Eukaryota</taxon>
        <taxon>Metazoa</taxon>
        <taxon>Ecdysozoa</taxon>
        <taxon>Arthropoda</taxon>
        <taxon>Hexapoda</taxon>
        <taxon>Insecta</taxon>
        <taxon>Pterygota</taxon>
        <taxon>Neoptera</taxon>
        <taxon>Polyneoptera</taxon>
        <taxon>Dictyoptera</taxon>
        <taxon>Blattodea</taxon>
        <taxon>Blattoidea</taxon>
        <taxon>Blattidae</taxon>
        <taxon>Blattinae</taxon>
        <taxon>Periplaneta</taxon>
    </lineage>
</organism>
<dbReference type="Proteomes" id="UP001148838">
    <property type="component" value="Unassembled WGS sequence"/>
</dbReference>
<evidence type="ECO:0000313" key="3">
    <source>
        <dbReference type="Proteomes" id="UP001148838"/>
    </source>
</evidence>
<keyword evidence="3" id="KW-1185">Reference proteome</keyword>
<evidence type="ECO:0000256" key="1">
    <source>
        <dbReference type="SAM" id="MobiDB-lite"/>
    </source>
</evidence>
<gene>
    <name evidence="2" type="ORF">ANN_01935</name>
</gene>
<proteinExistence type="predicted"/>
<name>A0ABQ8TUZ8_PERAM</name>
<dbReference type="EMBL" id="JAJSOF020000003">
    <property type="protein sequence ID" value="KAJ4450508.1"/>
    <property type="molecule type" value="Genomic_DNA"/>
</dbReference>
<sequence length="108" mass="11792">MAALCEGGNEPPGSLKDRLKKDGPPVNIGFTNAIQATCRNGVAENILGLKLMEEELTITNIRRPEFECSGPQLEGPEFECSGPQLEGPEFEYSELSLKVCGSRYCELE</sequence>
<feature type="region of interest" description="Disordered" evidence="1">
    <location>
        <begin position="1"/>
        <end position="22"/>
    </location>
</feature>
<protein>
    <submittedName>
        <fullName evidence="2">Uncharacterized protein</fullName>
    </submittedName>
</protein>
<reference evidence="2 3" key="1">
    <citation type="journal article" date="2022" name="Allergy">
        <title>Genome assembly and annotation of Periplaneta americana reveal a comprehensive cockroach allergen profile.</title>
        <authorList>
            <person name="Wang L."/>
            <person name="Xiong Q."/>
            <person name="Saelim N."/>
            <person name="Wang L."/>
            <person name="Nong W."/>
            <person name="Wan A.T."/>
            <person name="Shi M."/>
            <person name="Liu X."/>
            <person name="Cao Q."/>
            <person name="Hui J.H.L."/>
            <person name="Sookrung N."/>
            <person name="Leung T.F."/>
            <person name="Tungtrongchitr A."/>
            <person name="Tsui S.K.W."/>
        </authorList>
    </citation>
    <scope>NUCLEOTIDE SEQUENCE [LARGE SCALE GENOMIC DNA]</scope>
    <source>
        <strain evidence="2">PWHHKU_190912</strain>
    </source>
</reference>
<accession>A0ABQ8TUZ8</accession>